<evidence type="ECO:0000313" key="2">
    <source>
        <dbReference type="EMBL" id="ETN64706.1"/>
    </source>
</evidence>
<reference evidence="2" key="1">
    <citation type="journal article" date="2010" name="BMC Genomics">
        <title>Combination of measures distinguishes pre-miRNAs from other stem-loops in the genome of the newly sequenced Anopheles darlingi.</title>
        <authorList>
            <person name="Mendes N.D."/>
            <person name="Freitas A.T."/>
            <person name="Vasconcelos A.T."/>
            <person name="Sagot M.F."/>
        </authorList>
    </citation>
    <scope>NUCLEOTIDE SEQUENCE</scope>
</reference>
<accession>W5JKN7</accession>
<keyword evidence="1" id="KW-0732">Signal</keyword>
<dbReference type="VEuPathDB" id="VectorBase:ADAC003541"/>
<comment type="caution">
    <text evidence="2">The sequence shown here is derived from an EMBL/GenBank/DDBJ whole genome shotgun (WGS) entry which is preliminary data.</text>
</comment>
<dbReference type="InParanoid" id="W5JKN7"/>
<dbReference type="PANTHER" id="PTHR21879:SF3">
    <property type="entry name" value="FI03378P"/>
    <property type="match status" value="1"/>
</dbReference>
<dbReference type="AlphaFoldDB" id="W5JKN7"/>
<reference evidence="2" key="2">
    <citation type="submission" date="2010-05" db="EMBL/GenBank/DDBJ databases">
        <authorList>
            <person name="Almeida L.G."/>
            <person name="Nicolas M.F."/>
            <person name="Souza R.C."/>
            <person name="Vasconcelos A.T.R."/>
        </authorList>
    </citation>
    <scope>NUCLEOTIDE SEQUENCE</scope>
</reference>
<reference evidence="2" key="3">
    <citation type="journal article" date="2013" name="Nucleic Acids Res.">
        <title>The genome of Anopheles darlingi, the main neotropical malaria vector.</title>
        <authorList>
            <person name="Marinotti O."/>
            <person name="Cerqueira G.C."/>
            <person name="de Almeida L.G."/>
            <person name="Ferro M.I."/>
            <person name="Loreto E.L."/>
            <person name="Zaha A."/>
            <person name="Teixeira S.M."/>
            <person name="Wespiser A.R."/>
            <person name="Almeida E Silva A."/>
            <person name="Schlindwein A.D."/>
            <person name="Pacheco A.C."/>
            <person name="Silva A.L."/>
            <person name="Graveley B.R."/>
            <person name="Walenz B.P."/>
            <person name="Lima Bde A."/>
            <person name="Ribeiro C.A."/>
            <person name="Nunes-Silva C.G."/>
            <person name="de Carvalho C.R."/>
            <person name="Soares C.M."/>
            <person name="de Menezes C.B."/>
            <person name="Matiolli C."/>
            <person name="Caffrey D."/>
            <person name="Araujo D.A."/>
            <person name="de Oliveira D.M."/>
            <person name="Golenbock D."/>
            <person name="Grisard E.C."/>
            <person name="Fantinatti-Garboggini F."/>
            <person name="de Carvalho F.M."/>
            <person name="Barcellos F.G."/>
            <person name="Prosdocimi F."/>
            <person name="May G."/>
            <person name="Azevedo Junior G.M."/>
            <person name="Guimaraes G.M."/>
            <person name="Goldman G.H."/>
            <person name="Padilha I.Q."/>
            <person name="Batista Jda S."/>
            <person name="Ferro J.A."/>
            <person name="Ribeiro J.M."/>
            <person name="Fietto J.L."/>
            <person name="Dabbas K.M."/>
            <person name="Cerdeira L."/>
            <person name="Agnez-Lima L.F."/>
            <person name="Brocchi M."/>
            <person name="de Carvalho M.O."/>
            <person name="Teixeira Mde M."/>
            <person name="Diniz Maia Mde M."/>
            <person name="Goldman M.H."/>
            <person name="Cruz Schneider M.P."/>
            <person name="Felipe M.S."/>
            <person name="Hungria M."/>
            <person name="Nicolas M.F."/>
            <person name="Pereira M."/>
            <person name="Montes M.A."/>
            <person name="Cantao M.E."/>
            <person name="Vincentz M."/>
            <person name="Rafael M.S."/>
            <person name="Silverman N."/>
            <person name="Stoco P.H."/>
            <person name="Souza R.C."/>
            <person name="Vicentini R."/>
            <person name="Gazzinelli R.T."/>
            <person name="Neves Rde O."/>
            <person name="Silva R."/>
            <person name="Astolfi-Filho S."/>
            <person name="Maciel T.E."/>
            <person name="Urmenyi T.P."/>
            <person name="Tadei W.P."/>
            <person name="Camargo E.P."/>
            <person name="de Vasconcelos A.T."/>
        </authorList>
    </citation>
    <scope>NUCLEOTIDE SEQUENCE</scope>
</reference>
<organism evidence="2">
    <name type="scientific">Anopheles darlingi</name>
    <name type="common">Mosquito</name>
    <dbReference type="NCBI Taxonomy" id="43151"/>
    <lineage>
        <taxon>Eukaryota</taxon>
        <taxon>Metazoa</taxon>
        <taxon>Ecdysozoa</taxon>
        <taxon>Arthropoda</taxon>
        <taxon>Hexapoda</taxon>
        <taxon>Insecta</taxon>
        <taxon>Pterygota</taxon>
        <taxon>Neoptera</taxon>
        <taxon>Endopterygota</taxon>
        <taxon>Diptera</taxon>
        <taxon>Nematocera</taxon>
        <taxon>Culicoidea</taxon>
        <taxon>Culicidae</taxon>
        <taxon>Anophelinae</taxon>
        <taxon>Anopheles</taxon>
    </lineage>
</organism>
<dbReference type="PANTHER" id="PTHR21879">
    <property type="entry name" value="FI03362P-RELATED-RELATED"/>
    <property type="match status" value="1"/>
</dbReference>
<dbReference type="OMA" id="NNMGPLI"/>
<dbReference type="EMBL" id="ADMH02000905">
    <property type="protein sequence ID" value="ETN64706.1"/>
    <property type="molecule type" value="Genomic_DNA"/>
</dbReference>
<dbReference type="Pfam" id="PF07898">
    <property type="entry name" value="DUF1676"/>
    <property type="match status" value="1"/>
</dbReference>
<evidence type="ECO:0000256" key="1">
    <source>
        <dbReference type="SAM" id="SignalP"/>
    </source>
</evidence>
<dbReference type="eggNOG" id="ENOG502RXFC">
    <property type="taxonomic scope" value="Eukaryota"/>
</dbReference>
<feature type="chain" id="PRO_5030179346" evidence="1">
    <location>
        <begin position="17"/>
        <end position="335"/>
    </location>
</feature>
<proteinExistence type="predicted"/>
<feature type="signal peptide" evidence="1">
    <location>
        <begin position="1"/>
        <end position="16"/>
    </location>
</feature>
<dbReference type="VEuPathDB" id="VectorBase:ADAR2_006987"/>
<protein>
    <submittedName>
        <fullName evidence="2">Osiris</fullName>
    </submittedName>
</protein>
<dbReference type="InterPro" id="IPR012464">
    <property type="entry name" value="DUF1676"/>
</dbReference>
<dbReference type="FunCoup" id="W5JKN7">
    <property type="interactions" value="8"/>
</dbReference>
<dbReference type="GO" id="GO:0016020">
    <property type="term" value="C:membrane"/>
    <property type="evidence" value="ECO:0007669"/>
    <property type="project" value="TreeGrafter"/>
</dbReference>
<sequence>MALLLLLLLLLRTADGGIPHTAHGKNRFAEVLRNGVRAISAAQLQRVGGDGDDVAVLVDANPAVDSGSVVNHLEADHHHGTLSKAALEDSFVRRLGSKCTQKDNSSCVMLKLVTYMNRMLKKSTISLGESVDLLKTRSDEQLSTDSDEELAVLARASTSDDHKLSVMVADKIWRFIHSRSVKWRAARAADVVVASGEGGKLNFGLSLDTRKLFEEGRGRLKQYAPILGAVIMKAVLIGALVLKGVALLVGKALLVSKLALVLASVLGIKKLLHKKFVTYEVIAHPPEPHHHIDTYSSGWARALDGFVESFSNELNRRLMQSDPHEMAYQQQQPAL</sequence>
<gene>
    <name evidence="2" type="ORF">AND_003541</name>
</gene>
<name>W5JKN7_ANODA</name>
<dbReference type="HOGENOM" id="CLU_060007_1_0_1"/>